<dbReference type="AlphaFoldDB" id="A0A399FWX7"/>
<reference evidence="1 2" key="1">
    <citation type="submission" date="2018-08" db="EMBL/GenBank/DDBJ databases">
        <title>Draft genome of candidate division NPL-UPA2 bacterium Unc8 that adapted to ultra-basic serpentinizing groundwater.</title>
        <authorList>
            <person name="Ishii S."/>
            <person name="Suzuki S."/>
            <person name="Nealson K.H."/>
        </authorList>
    </citation>
    <scope>NUCLEOTIDE SEQUENCE [LARGE SCALE GENOMIC DNA]</scope>
    <source>
        <strain evidence="1">Unc8</strain>
    </source>
</reference>
<evidence type="ECO:0000313" key="1">
    <source>
        <dbReference type="EMBL" id="RIH99721.1"/>
    </source>
</evidence>
<proteinExistence type="predicted"/>
<dbReference type="EMBL" id="NDHY01000014">
    <property type="protein sequence ID" value="RIH99721.1"/>
    <property type="molecule type" value="Genomic_DNA"/>
</dbReference>
<accession>A0A399FWX7</accession>
<gene>
    <name evidence="1" type="ORF">B9J77_04855</name>
</gene>
<name>A0A399FWX7_UNCN2</name>
<feature type="non-terminal residue" evidence="1">
    <location>
        <position position="32"/>
    </location>
</feature>
<protein>
    <submittedName>
        <fullName evidence="1">Ferrous iron transport protein A</fullName>
    </submittedName>
</protein>
<sequence>MPVVKLLNELKPGEGARIVKVGGGGAIRRRLL</sequence>
<dbReference type="Proteomes" id="UP000266287">
    <property type="component" value="Unassembled WGS sequence"/>
</dbReference>
<evidence type="ECO:0000313" key="2">
    <source>
        <dbReference type="Proteomes" id="UP000266287"/>
    </source>
</evidence>
<organism evidence="1 2">
    <name type="scientific">candidate division NPL-UPA2 bacterium Unc8</name>
    <dbReference type="NCBI Taxonomy" id="1980939"/>
    <lineage>
        <taxon>Bacteria</taxon>
    </lineage>
</organism>
<comment type="caution">
    <text evidence="1">The sequence shown here is derived from an EMBL/GenBank/DDBJ whole genome shotgun (WGS) entry which is preliminary data.</text>
</comment>